<dbReference type="RefSeq" id="WP_011088169.1">
    <property type="nucleotide sequence ID" value="NZ_AJQI01000314.1"/>
</dbReference>
<dbReference type="Proteomes" id="UP000063308">
    <property type="component" value="Chromosome"/>
</dbReference>
<dbReference type="PANTHER" id="PTHR43245">
    <property type="entry name" value="BIFUNCTIONAL POLYMYXIN RESISTANCE PROTEIN ARNA"/>
    <property type="match status" value="1"/>
</dbReference>
<proteinExistence type="predicted"/>
<dbReference type="EMBL" id="AP014685">
    <property type="protein sequence ID" value="BAR53266.1"/>
    <property type="molecule type" value="Genomic_DNA"/>
</dbReference>
<dbReference type="GeneID" id="46492419"/>
<dbReference type="Pfam" id="PF01370">
    <property type="entry name" value="Epimerase"/>
    <property type="match status" value="1"/>
</dbReference>
<name>A0A0E4FQE2_9BRAD</name>
<dbReference type="AlphaFoldDB" id="A0A0E4FQE2"/>
<reference evidence="2 3" key="1">
    <citation type="submission" date="2014-11" db="EMBL/GenBank/DDBJ databases">
        <title>Symbiosis island explosion on the genome of extra-slow-growing strains of soybean bradyrhizobia with massive insertion sequences.</title>
        <authorList>
            <person name="Iida T."/>
            <person name="Minamisawa K."/>
        </authorList>
    </citation>
    <scope>NUCLEOTIDE SEQUENCE [LARGE SCALE GENOMIC DNA]</scope>
    <source>
        <strain evidence="2 3">NK6</strain>
    </source>
</reference>
<organism evidence="2 3">
    <name type="scientific">Bradyrhizobium diazoefficiens</name>
    <dbReference type="NCBI Taxonomy" id="1355477"/>
    <lineage>
        <taxon>Bacteria</taxon>
        <taxon>Pseudomonadati</taxon>
        <taxon>Pseudomonadota</taxon>
        <taxon>Alphaproteobacteria</taxon>
        <taxon>Hyphomicrobiales</taxon>
        <taxon>Nitrobacteraceae</taxon>
        <taxon>Bradyrhizobium</taxon>
    </lineage>
</organism>
<dbReference type="Gene3D" id="3.90.25.10">
    <property type="entry name" value="UDP-galactose 4-epimerase, domain 1"/>
    <property type="match status" value="1"/>
</dbReference>
<dbReference type="SUPFAM" id="SSF51735">
    <property type="entry name" value="NAD(P)-binding Rossmann-fold domains"/>
    <property type="match status" value="1"/>
</dbReference>
<sequence length="342" mass="37648">MKCIVTGGAGFIGSHLVDRLLDDGHEVIALDNFVIGRSENLSSRADSSRLKIVRADVTDRESISPYFSGIDWVFHLAALADIVPSIESPIPYHRANVDGTVNVLEAAREAGVSRFVYAASSSCYGIPDIYPTPESAEIRPMYPYALTKNLGEQCVMHWCQVYKLPAVALRLFNVFGPRHRTTGTYGAVFGVFMAQKLAGKPFTVVGDGEQTRDFTFVSDVADAFVTAARSDVSHEIFNVGSDNTYSVNRLVELLGGDKVHIPKRPGEPDCTYADITKIKRVLKWTPKVKFEDGVATMLKSMDQYKDAPLWTVDKIADATKDWFKYLGDDSDSAPGTPQKASY</sequence>
<evidence type="ECO:0000313" key="3">
    <source>
        <dbReference type="Proteomes" id="UP000063308"/>
    </source>
</evidence>
<dbReference type="CDD" id="cd05256">
    <property type="entry name" value="UDP_AE_SDR_e"/>
    <property type="match status" value="1"/>
</dbReference>
<feature type="domain" description="NAD-dependent epimerase/dehydratase" evidence="1">
    <location>
        <begin position="4"/>
        <end position="240"/>
    </location>
</feature>
<accession>A0A0E4FQE2</accession>
<dbReference type="InterPro" id="IPR036291">
    <property type="entry name" value="NAD(P)-bd_dom_sf"/>
</dbReference>
<dbReference type="Gene3D" id="3.40.50.720">
    <property type="entry name" value="NAD(P)-binding Rossmann-like Domain"/>
    <property type="match status" value="1"/>
</dbReference>
<dbReference type="InterPro" id="IPR050177">
    <property type="entry name" value="Lipid_A_modif_metabolic_enz"/>
</dbReference>
<evidence type="ECO:0000259" key="1">
    <source>
        <dbReference type="Pfam" id="PF01370"/>
    </source>
</evidence>
<dbReference type="InterPro" id="IPR001509">
    <property type="entry name" value="Epimerase_deHydtase"/>
</dbReference>
<protein>
    <submittedName>
        <fullName evidence="2">Dehydratase-like protein</fullName>
    </submittedName>
</protein>
<dbReference type="PANTHER" id="PTHR43245:SF13">
    <property type="entry name" value="UDP-D-APIOSE_UDP-D-XYLOSE SYNTHASE 2"/>
    <property type="match status" value="1"/>
</dbReference>
<gene>
    <name evidence="2" type="ORF">NK6_74</name>
</gene>
<evidence type="ECO:0000313" key="2">
    <source>
        <dbReference type="EMBL" id="BAR53266.1"/>
    </source>
</evidence>
<dbReference type="OMA" id="GPRMPRD"/>